<keyword evidence="7" id="KW-1185">Reference proteome</keyword>
<dbReference type="PIRSF" id="PIRSF002144">
    <property type="entry name" value="Ribosomal_S19"/>
    <property type="match status" value="1"/>
</dbReference>
<dbReference type="Proteomes" id="UP000192356">
    <property type="component" value="Unassembled WGS sequence"/>
</dbReference>
<dbReference type="InterPro" id="IPR002222">
    <property type="entry name" value="Ribosomal_uS19"/>
</dbReference>
<dbReference type="Gene3D" id="3.30.860.10">
    <property type="entry name" value="30s Ribosomal Protein S19, Chain A"/>
    <property type="match status" value="1"/>
</dbReference>
<dbReference type="AlphaFoldDB" id="A0A1X0Q8K5"/>
<keyword evidence="2 4" id="KW-0689">Ribosomal protein</keyword>
<dbReference type="PRINTS" id="PR00975">
    <property type="entry name" value="RIBOSOMALS19"/>
</dbReference>
<dbReference type="VEuPathDB" id="MicrosporidiaDB:HERIO_1915"/>
<evidence type="ECO:0000313" key="8">
    <source>
        <dbReference type="Proteomes" id="UP000192501"/>
    </source>
</evidence>
<dbReference type="InterPro" id="IPR023575">
    <property type="entry name" value="Ribosomal_uS19_SF"/>
</dbReference>
<evidence type="ECO:0000256" key="1">
    <source>
        <dbReference type="ARBA" id="ARBA00007345"/>
    </source>
</evidence>
<dbReference type="HAMAP" id="MF_00531">
    <property type="entry name" value="Ribosomal_uS19"/>
    <property type="match status" value="1"/>
</dbReference>
<comment type="similarity">
    <text evidence="1 4">Belongs to the universal ribosomal protein uS19 family.</text>
</comment>
<evidence type="ECO:0000313" key="5">
    <source>
        <dbReference type="EMBL" id="ORD96121.1"/>
    </source>
</evidence>
<dbReference type="OrthoDB" id="10258210at2759"/>
<evidence type="ECO:0000313" key="7">
    <source>
        <dbReference type="Proteomes" id="UP000192356"/>
    </source>
</evidence>
<organism evidence="5 7">
    <name type="scientific">Hepatospora eriocheir</name>
    <dbReference type="NCBI Taxonomy" id="1081669"/>
    <lineage>
        <taxon>Eukaryota</taxon>
        <taxon>Fungi</taxon>
        <taxon>Fungi incertae sedis</taxon>
        <taxon>Microsporidia</taxon>
        <taxon>Hepatosporidae</taxon>
        <taxon>Hepatospora</taxon>
    </lineage>
</organism>
<dbReference type="Pfam" id="PF00203">
    <property type="entry name" value="Ribosomal_S19"/>
    <property type="match status" value="1"/>
</dbReference>
<reference evidence="7 8" key="1">
    <citation type="journal article" date="2017" name="Environ. Microbiol.">
        <title>Decay of the glycolytic pathway and adaptation to intranuclear parasitism within Enterocytozoonidae microsporidia.</title>
        <authorList>
            <person name="Wiredu Boakye D."/>
            <person name="Jaroenlak P."/>
            <person name="Prachumwat A."/>
            <person name="Williams T.A."/>
            <person name="Bateman K.S."/>
            <person name="Itsathitphaisarn O."/>
            <person name="Sritunyalucksana K."/>
            <person name="Paszkiewicz K.H."/>
            <person name="Moore K.A."/>
            <person name="Stentiford G.D."/>
            <person name="Williams B.A."/>
        </authorList>
    </citation>
    <scope>NUCLEOTIDE SEQUENCE [LARGE SCALE GENOMIC DNA]</scope>
    <source>
        <strain evidence="8">canceri</strain>
        <strain evidence="6">Canceri</strain>
        <strain evidence="5 7">GB1</strain>
    </source>
</reference>
<evidence type="ECO:0000256" key="2">
    <source>
        <dbReference type="ARBA" id="ARBA00022980"/>
    </source>
</evidence>
<dbReference type="GO" id="GO:0006412">
    <property type="term" value="P:translation"/>
    <property type="evidence" value="ECO:0007669"/>
    <property type="project" value="InterPro"/>
</dbReference>
<dbReference type="VEuPathDB" id="MicrosporidiaDB:A0H76_182"/>
<gene>
    <name evidence="5" type="primary">RS19</name>
    <name evidence="6" type="ORF">A0H76_182</name>
    <name evidence="5" type="ORF">HERIO_1915</name>
</gene>
<dbReference type="EMBL" id="LVKB01000125">
    <property type="protein sequence ID" value="ORD96121.1"/>
    <property type="molecule type" value="Genomic_DNA"/>
</dbReference>
<dbReference type="GO" id="GO:0003735">
    <property type="term" value="F:structural constituent of ribosome"/>
    <property type="evidence" value="ECO:0007669"/>
    <property type="project" value="InterPro"/>
</dbReference>
<accession>A0A1X0Q8K5</accession>
<evidence type="ECO:0000256" key="4">
    <source>
        <dbReference type="RuleBase" id="RU003485"/>
    </source>
</evidence>
<sequence>MSIDIKKSRAFITFKYKGKSLEELLEMSVMEFAELIPSSARRHLKRGISTEEYELIKKCESYLKEAKKSDEKPKPILTKERTTIILPSMIGVTIGIHRGNGYFPVEIKPEMIGKRLRDFVCTKTHPSHGRNTVGVISSKPVSLLK</sequence>
<proteinExistence type="inferred from homology"/>
<name>A0A1X0Q8K5_9MICR</name>
<evidence type="ECO:0000256" key="3">
    <source>
        <dbReference type="ARBA" id="ARBA00023274"/>
    </source>
</evidence>
<dbReference type="GO" id="GO:0022627">
    <property type="term" value="C:cytosolic small ribosomal subunit"/>
    <property type="evidence" value="ECO:0007669"/>
    <property type="project" value="TreeGrafter"/>
</dbReference>
<comment type="caution">
    <text evidence="5">The sequence shown here is derived from an EMBL/GenBank/DDBJ whole genome shotgun (WGS) entry which is preliminary data.</text>
</comment>
<keyword evidence="3 4" id="KW-0687">Ribonucleoprotein</keyword>
<evidence type="ECO:0000313" key="6">
    <source>
        <dbReference type="EMBL" id="ORD99786.1"/>
    </source>
</evidence>
<dbReference type="SUPFAM" id="SSF54570">
    <property type="entry name" value="Ribosomal protein S19"/>
    <property type="match status" value="1"/>
</dbReference>
<dbReference type="GO" id="GO:0000028">
    <property type="term" value="P:ribosomal small subunit assembly"/>
    <property type="evidence" value="ECO:0007669"/>
    <property type="project" value="TreeGrafter"/>
</dbReference>
<protein>
    <submittedName>
        <fullName evidence="5">RS19</fullName>
    </submittedName>
</protein>
<dbReference type="EMBL" id="LTAI01000112">
    <property type="protein sequence ID" value="ORD99786.1"/>
    <property type="molecule type" value="Genomic_DNA"/>
</dbReference>
<dbReference type="PANTHER" id="PTHR11880:SF2">
    <property type="entry name" value="SMALL RIBOSOMAL SUBUNIT PROTEIN US19"/>
    <property type="match status" value="1"/>
</dbReference>
<dbReference type="PANTHER" id="PTHR11880">
    <property type="entry name" value="RIBOSOMAL PROTEIN S19P FAMILY MEMBER"/>
    <property type="match status" value="1"/>
</dbReference>
<dbReference type="Proteomes" id="UP000192501">
    <property type="component" value="Unassembled WGS sequence"/>
</dbReference>